<gene>
    <name evidence="1" type="ORF">CAMP_LOCUS11797</name>
</gene>
<accession>A0A9P1IPS9</accession>
<evidence type="ECO:0000313" key="1">
    <source>
        <dbReference type="EMBL" id="CAI5449160.1"/>
    </source>
</evidence>
<dbReference type="PANTHER" id="PTHR38640">
    <property type="entry name" value="GEO09659P1"/>
    <property type="match status" value="1"/>
</dbReference>
<organism evidence="1 2">
    <name type="scientific">Caenorhabditis angaria</name>
    <dbReference type="NCBI Taxonomy" id="860376"/>
    <lineage>
        <taxon>Eukaryota</taxon>
        <taxon>Metazoa</taxon>
        <taxon>Ecdysozoa</taxon>
        <taxon>Nematoda</taxon>
        <taxon>Chromadorea</taxon>
        <taxon>Rhabditida</taxon>
        <taxon>Rhabditina</taxon>
        <taxon>Rhabditomorpha</taxon>
        <taxon>Rhabditoidea</taxon>
        <taxon>Rhabditidae</taxon>
        <taxon>Peloderinae</taxon>
        <taxon>Caenorhabditis</taxon>
    </lineage>
</organism>
<dbReference type="AlphaFoldDB" id="A0A9P1IPS9"/>
<sequence length="329" mass="37580">MENQNEDLSDLENERVNKCLEGISELKEKVNAGLKLVYEDLRPLDPEDMRKLLLRKNGSIRYGSTFPEYYKKLWSIDLDVMYQQFSEFIENVMDELIETDGTPLPSLVCDDQNDPMIVLRQPENCRGIDDAPQNGDRIIEVRDKVVISDSNGTIKSVSEESSSTIPQSRFGIDWAKWFPPLTFHTFLSHYLPFSGAVSHTLYTIHLFSPNIISSLFPTGDLAVSNTILFNANVGLGFYVYFRRNLNRVNKWERIEFSVLTSTLFNFISLPAAVLIKAIFPSKSQTWLKTLFATSFSVYLLSRAYRLLRLLDDESSRSSVSPVSLSLPNF</sequence>
<proteinExistence type="predicted"/>
<keyword evidence="2" id="KW-1185">Reference proteome</keyword>
<name>A0A9P1IPS9_9PELO</name>
<comment type="caution">
    <text evidence="1">The sequence shown here is derived from an EMBL/GenBank/DDBJ whole genome shotgun (WGS) entry which is preliminary data.</text>
</comment>
<dbReference type="PANTHER" id="PTHR38640:SF1">
    <property type="entry name" value="GEO09659P1"/>
    <property type="match status" value="1"/>
</dbReference>
<reference evidence="1" key="1">
    <citation type="submission" date="2022-11" db="EMBL/GenBank/DDBJ databases">
        <authorList>
            <person name="Kikuchi T."/>
        </authorList>
    </citation>
    <scope>NUCLEOTIDE SEQUENCE</scope>
    <source>
        <strain evidence="1">PS1010</strain>
    </source>
</reference>
<dbReference type="OrthoDB" id="5915502at2759"/>
<evidence type="ECO:0000313" key="2">
    <source>
        <dbReference type="Proteomes" id="UP001152747"/>
    </source>
</evidence>
<dbReference type="EMBL" id="CANHGI010000004">
    <property type="protein sequence ID" value="CAI5449160.1"/>
    <property type="molecule type" value="Genomic_DNA"/>
</dbReference>
<protein>
    <submittedName>
        <fullName evidence="1">Uncharacterized protein</fullName>
    </submittedName>
</protein>
<dbReference type="Proteomes" id="UP001152747">
    <property type="component" value="Unassembled WGS sequence"/>
</dbReference>